<dbReference type="AlphaFoldDB" id="A0A7C5HQN5"/>
<reference evidence="2" key="1">
    <citation type="journal article" date="2020" name="mSystems">
        <title>Genome- and Community-Level Interaction Insights into Carbon Utilization and Element Cycling Functions of Hydrothermarchaeota in Hydrothermal Sediment.</title>
        <authorList>
            <person name="Zhou Z."/>
            <person name="Liu Y."/>
            <person name="Xu W."/>
            <person name="Pan J."/>
            <person name="Luo Z.H."/>
            <person name="Li M."/>
        </authorList>
    </citation>
    <scope>NUCLEOTIDE SEQUENCE [LARGE SCALE GENOMIC DNA]</scope>
    <source>
        <strain evidence="2">HyVt-633</strain>
    </source>
</reference>
<dbReference type="EMBL" id="DRSQ01000002">
    <property type="protein sequence ID" value="HHE31067.1"/>
    <property type="molecule type" value="Genomic_DNA"/>
</dbReference>
<protein>
    <submittedName>
        <fullName evidence="2">Glycosyltransferase</fullName>
    </submittedName>
</protein>
<dbReference type="InterPro" id="IPR001296">
    <property type="entry name" value="Glyco_trans_1"/>
</dbReference>
<accession>A0A7C5HQN5</accession>
<evidence type="ECO:0000313" key="2">
    <source>
        <dbReference type="EMBL" id="HHE31067.1"/>
    </source>
</evidence>
<dbReference type="Gene3D" id="3.40.50.2000">
    <property type="entry name" value="Glycogen Phosphorylase B"/>
    <property type="match status" value="1"/>
</dbReference>
<dbReference type="GO" id="GO:0016757">
    <property type="term" value="F:glycosyltransferase activity"/>
    <property type="evidence" value="ECO:0007669"/>
    <property type="project" value="InterPro"/>
</dbReference>
<evidence type="ECO:0000259" key="1">
    <source>
        <dbReference type="Pfam" id="PF00534"/>
    </source>
</evidence>
<dbReference type="Proteomes" id="UP000886058">
    <property type="component" value="Unassembled WGS sequence"/>
</dbReference>
<dbReference type="SUPFAM" id="SSF53756">
    <property type="entry name" value="UDP-Glycosyltransferase/glycogen phosphorylase"/>
    <property type="match status" value="1"/>
</dbReference>
<organism evidence="2">
    <name type="scientific">Chlorobaculum parvum</name>
    <dbReference type="NCBI Taxonomy" id="274539"/>
    <lineage>
        <taxon>Bacteria</taxon>
        <taxon>Pseudomonadati</taxon>
        <taxon>Chlorobiota</taxon>
        <taxon>Chlorobiia</taxon>
        <taxon>Chlorobiales</taxon>
        <taxon>Chlorobiaceae</taxon>
        <taxon>Chlorobaculum</taxon>
    </lineage>
</organism>
<dbReference type="PANTHER" id="PTHR12526:SF638">
    <property type="entry name" value="SPORE COAT PROTEIN SA"/>
    <property type="match status" value="1"/>
</dbReference>
<sequence length="153" mass="16037">MRAVALRVCRGGERVGHLPGAARSLVGAAGCALLGPSDRIEEVYSQADCVVLPSYREGMPRSLLEAGAMGLPVVATNVPGCRNIVADGHNGLLCEAKSAESLRNALEAMLALSPEERSRMGAAGRRQVEQAYDEQLVVKAALDVLDGLRGRGT</sequence>
<name>A0A7C5HQN5_9CHLB</name>
<dbReference type="Pfam" id="PF00534">
    <property type="entry name" value="Glycos_transf_1"/>
    <property type="match status" value="1"/>
</dbReference>
<comment type="caution">
    <text evidence="2">The sequence shown here is derived from an EMBL/GenBank/DDBJ whole genome shotgun (WGS) entry which is preliminary data.</text>
</comment>
<feature type="domain" description="Glycosyl transferase family 1" evidence="1">
    <location>
        <begin position="33"/>
        <end position="126"/>
    </location>
</feature>
<gene>
    <name evidence="2" type="ORF">ENL07_00120</name>
</gene>
<proteinExistence type="predicted"/>
<dbReference type="PANTHER" id="PTHR12526">
    <property type="entry name" value="GLYCOSYLTRANSFERASE"/>
    <property type="match status" value="1"/>
</dbReference>